<dbReference type="InterPro" id="IPR016007">
    <property type="entry name" value="Alpha_rhamnosid"/>
</dbReference>
<feature type="domain" description="Alpha-L-rhamnosidase C-terminal" evidence="7">
    <location>
        <begin position="841"/>
        <end position="906"/>
    </location>
</feature>
<dbReference type="InterPro" id="IPR013783">
    <property type="entry name" value="Ig-like_fold"/>
</dbReference>
<dbReference type="Pfam" id="PF25788">
    <property type="entry name" value="Ig_Rha78A_N"/>
    <property type="match status" value="1"/>
</dbReference>
<dbReference type="Pfam" id="PF08531">
    <property type="entry name" value="Bac_rhamnosid_N"/>
    <property type="match status" value="1"/>
</dbReference>
<dbReference type="InterPro" id="IPR012341">
    <property type="entry name" value="6hp_glycosidase-like_sf"/>
</dbReference>
<dbReference type="Gene3D" id="2.60.40.10">
    <property type="entry name" value="Immunoglobulins"/>
    <property type="match status" value="1"/>
</dbReference>
<dbReference type="Gene3D" id="2.60.420.10">
    <property type="entry name" value="Maltose phosphorylase, domain 3"/>
    <property type="match status" value="1"/>
</dbReference>
<evidence type="ECO:0000259" key="6">
    <source>
        <dbReference type="Pfam" id="PF17389"/>
    </source>
</evidence>
<dbReference type="GO" id="GO:0016787">
    <property type="term" value="F:hydrolase activity"/>
    <property type="evidence" value="ECO:0007669"/>
    <property type="project" value="UniProtKB-KW"/>
</dbReference>
<dbReference type="Gene3D" id="2.60.120.260">
    <property type="entry name" value="Galactose-binding domain-like"/>
    <property type="match status" value="2"/>
</dbReference>
<dbReference type="EMBL" id="JAKGAS010000001">
    <property type="protein sequence ID" value="MCF2946932.1"/>
    <property type="molecule type" value="Genomic_DNA"/>
</dbReference>
<dbReference type="SUPFAM" id="SSF48208">
    <property type="entry name" value="Six-hairpin glycosidases"/>
    <property type="match status" value="1"/>
</dbReference>
<dbReference type="Pfam" id="PF17390">
    <property type="entry name" value="Bac_rhamnosid_C"/>
    <property type="match status" value="1"/>
</dbReference>
<feature type="domain" description="Bacterial alpha-L-rhamnosidase N-terminal" evidence="5">
    <location>
        <begin position="205"/>
        <end position="373"/>
    </location>
</feature>
<accession>A0ABS9D1Z8</accession>
<dbReference type="Pfam" id="PF05592">
    <property type="entry name" value="Bac_rhamnosid"/>
    <property type="match status" value="1"/>
</dbReference>
<dbReference type="InterPro" id="IPR008928">
    <property type="entry name" value="6-hairpin_glycosidase_sf"/>
</dbReference>
<dbReference type="PIRSF" id="PIRSF010631">
    <property type="entry name" value="A-rhamnsds"/>
    <property type="match status" value="1"/>
</dbReference>
<dbReference type="PANTHER" id="PTHR33307:SF6">
    <property type="entry name" value="ALPHA-RHAMNOSIDASE (EUROFUNG)-RELATED"/>
    <property type="match status" value="1"/>
</dbReference>
<dbReference type="PROSITE" id="PS51257">
    <property type="entry name" value="PROKAR_LIPOPROTEIN"/>
    <property type="match status" value="1"/>
</dbReference>
<dbReference type="PANTHER" id="PTHR33307">
    <property type="entry name" value="ALPHA-RHAMNOSIDASE (EUROFUNG)"/>
    <property type="match status" value="1"/>
</dbReference>
<dbReference type="InterPro" id="IPR008902">
    <property type="entry name" value="Rhamnosid_concanavalin"/>
</dbReference>
<dbReference type="Pfam" id="PF17389">
    <property type="entry name" value="Bac_rhamnosid6H"/>
    <property type="match status" value="1"/>
</dbReference>
<evidence type="ECO:0000313" key="8">
    <source>
        <dbReference type="EMBL" id="MCF2946932.1"/>
    </source>
</evidence>
<comment type="catalytic activity">
    <reaction evidence="1">
        <text>Hydrolysis of terminal non-reducing alpha-L-rhamnose residues in alpha-L-rhamnosides.</text>
        <dbReference type="EC" id="3.2.1.40"/>
    </reaction>
</comment>
<proteinExistence type="predicted"/>
<organism evidence="8 9">
    <name type="scientific">Paraglaciecola algarum</name>
    <dbReference type="NCBI Taxonomy" id="3050085"/>
    <lineage>
        <taxon>Bacteria</taxon>
        <taxon>Pseudomonadati</taxon>
        <taxon>Pseudomonadota</taxon>
        <taxon>Gammaproteobacteria</taxon>
        <taxon>Alteromonadales</taxon>
        <taxon>Alteromonadaceae</taxon>
        <taxon>Paraglaciecola</taxon>
    </lineage>
</organism>
<dbReference type="EC" id="3.2.1.40" evidence="2"/>
<dbReference type="Gene3D" id="1.50.10.10">
    <property type="match status" value="1"/>
</dbReference>
<sequence>MKINTRITRFVCFAVVFIITLSLQACGSWPDDSSSKRIAKPQQLASQNLRPQKLRISEGFVNPLGFYDATPSFSWQLPAIINVNESVKTQSQYQIVVASNPDLLPHAPDLWDSQIVSSNQSSFVDYQGKTLVSRQKVYWQVRYWDGQGLVSDWSDIAHFELGLLENNDWQAQWIEIDSNKPIKLNNFETPIHVPQHLRTEFLTHKPVKQARLYITAKGVFEAFINGQRVGDDILTPGYTPYKKRIETLTYDVTAQLEQGNNAFGIQLAEGWYAGRFGPKRHWHKKLALTPKVLAQLEIEYTDGSKQTVLTKDNWQATQNGPIRTAGLYDGERYDANFELTDKNGSWHQVGYNSSNWSGVKTTALNTDVLLQPKRHFTSKNKQLLPALSVNQVDGKTIFDLGQNMVGVPKIKIPMLKGQTLNLRFGEGINQDGSLFTKNLGSAKQLDFYTAKQDGVIEWQPQFTFHGFRYVEISGFDSAYEPKLDWVNGVVQHTDLEMNGTFTSSNQELNQLQSNIEWGLKGNFFDVPLDCPQRSERLGWTGDALAFAPTSLYIADVHAFWSAWLQSIREEQFENHAIPVVVPNEVGDIAQAGWSDAAVTIPWDVYWRTGDKNILAENYEMMTRWIKYHQTQLKDGVSVMWTVGDWLQPYSTREDSRRGETDNSLISTAFYARSVEFTLNSAKVLGKEADVAKYSQLLAEIKANFQQHFFADNGRLKVGKQAQTAYLLAIGFDLLDEKMTKKAVPHLLATIDAANGHLRTGFLGTPLIAPVLDKIGRADIALDLVFKQTYPSWLYSVSQGATTMWERWDGFTFDNGYADKAGSLNHYAYGAIGQWLYDRLAGISPLTAGYRTIRIAPMITEHLSFVEGTFESEYGLIRSKWQRTDSGLVLDILVPANTQAQVEIPTEFFKTHAHSQGEATQSIGDIIYLNGKQLPKQAGPVTIVTLASGKHVIEVNQS</sequence>
<reference evidence="8 9" key="1">
    <citation type="submission" date="2022-01" db="EMBL/GenBank/DDBJ databases">
        <title>Paraglaciecola sp. G1-23.</title>
        <authorList>
            <person name="Jin M.S."/>
            <person name="Han D.M."/>
            <person name="Kim H.M."/>
            <person name="Jeon C.O."/>
        </authorList>
    </citation>
    <scope>NUCLEOTIDE SEQUENCE [LARGE SCALE GENOMIC DNA]</scope>
    <source>
        <strain evidence="8 9">G1-23</strain>
    </source>
</reference>
<comment type="caution">
    <text evidence="8">The sequence shown here is derived from an EMBL/GenBank/DDBJ whole genome shotgun (WGS) entry which is preliminary data.</text>
</comment>
<evidence type="ECO:0000256" key="3">
    <source>
        <dbReference type="ARBA" id="ARBA00022801"/>
    </source>
</evidence>
<evidence type="ECO:0000259" key="7">
    <source>
        <dbReference type="Pfam" id="PF17390"/>
    </source>
</evidence>
<keyword evidence="3 8" id="KW-0378">Hydrolase</keyword>
<feature type="domain" description="Alpha-L-rhamnosidase concanavalin-like" evidence="4">
    <location>
        <begin position="393"/>
        <end position="490"/>
    </location>
</feature>
<keyword evidence="9" id="KW-1185">Reference proteome</keyword>
<dbReference type="InterPro" id="IPR035396">
    <property type="entry name" value="Bac_rhamnosid6H"/>
</dbReference>
<dbReference type="InterPro" id="IPR035398">
    <property type="entry name" value="Bac_rhamnosid_C"/>
</dbReference>
<evidence type="ECO:0000256" key="1">
    <source>
        <dbReference type="ARBA" id="ARBA00001445"/>
    </source>
</evidence>
<protein>
    <recommendedName>
        <fullName evidence="2">alpha-L-rhamnosidase</fullName>
        <ecNumber evidence="2">3.2.1.40</ecNumber>
    </recommendedName>
</protein>
<evidence type="ECO:0000259" key="5">
    <source>
        <dbReference type="Pfam" id="PF08531"/>
    </source>
</evidence>
<evidence type="ECO:0000256" key="2">
    <source>
        <dbReference type="ARBA" id="ARBA00012652"/>
    </source>
</evidence>
<evidence type="ECO:0000259" key="4">
    <source>
        <dbReference type="Pfam" id="PF05592"/>
    </source>
</evidence>
<feature type="domain" description="Alpha-L-rhamnosidase six-hairpin glycosidase" evidence="6">
    <location>
        <begin position="497"/>
        <end position="838"/>
    </location>
</feature>
<name>A0ABS9D1Z8_9ALTE</name>
<dbReference type="Proteomes" id="UP001521137">
    <property type="component" value="Unassembled WGS sequence"/>
</dbReference>
<dbReference type="RefSeq" id="WP_235310449.1">
    <property type="nucleotide sequence ID" value="NZ_JAKGAS010000001.1"/>
</dbReference>
<dbReference type="InterPro" id="IPR013737">
    <property type="entry name" value="Bac_rhamnosid_N"/>
</dbReference>
<gene>
    <name evidence="8" type="ORF">L0668_02360</name>
</gene>
<evidence type="ECO:0000313" key="9">
    <source>
        <dbReference type="Proteomes" id="UP001521137"/>
    </source>
</evidence>